<evidence type="ECO:0000313" key="3">
    <source>
        <dbReference type="RefSeq" id="XP_033700431.1"/>
    </source>
</evidence>
<accession>A0A6J3QDI8</accession>
<sequence>MRVTTQHVCGRHCSLQNQKPCCGIGSLLPLSPSGRSKVLRLFAGSPRCWWSRATLCRPWMPYRTLVLLYSFVARPFLDPWGLLFCRTCVYTNSAISPIIYSLTSPKFRLPSSGCAGAGWRSQRGARLASAPPATAWTPEDADPRE</sequence>
<protein>
    <submittedName>
        <fullName evidence="3">Uncharacterized protein LOC117309008 isoform X2</fullName>
    </submittedName>
</protein>
<dbReference type="Proteomes" id="UP000245320">
    <property type="component" value="Chromosome 19"/>
</dbReference>
<gene>
    <name evidence="3" type="primary">LOC117309008</name>
</gene>
<dbReference type="InterPro" id="IPR002120">
    <property type="entry name" value="TRH_rcpt_1"/>
</dbReference>
<evidence type="ECO:0000313" key="2">
    <source>
        <dbReference type="Proteomes" id="UP000245320"/>
    </source>
</evidence>
<dbReference type="SUPFAM" id="SSF81321">
    <property type="entry name" value="Family A G protein-coupled receptor-like"/>
    <property type="match status" value="1"/>
</dbReference>
<evidence type="ECO:0000256" key="1">
    <source>
        <dbReference type="SAM" id="MobiDB-lite"/>
    </source>
</evidence>
<name>A0A6J3QDI8_TURTR</name>
<proteinExistence type="predicted"/>
<dbReference type="GO" id="GO:0004997">
    <property type="term" value="F:thyrotropin-releasing hormone receptor activity"/>
    <property type="evidence" value="ECO:0007669"/>
    <property type="project" value="InterPro"/>
</dbReference>
<dbReference type="PANTHER" id="PTHR46061">
    <property type="entry name" value="THYROTROPIN-RELEASING HORMONE RECEPTOR"/>
    <property type="match status" value="1"/>
</dbReference>
<reference evidence="3" key="1">
    <citation type="submission" date="2025-08" db="UniProtKB">
        <authorList>
            <consortium name="RefSeq"/>
        </authorList>
    </citation>
    <scope>IDENTIFICATION</scope>
    <source>
        <tissue evidence="3">Spleen</tissue>
    </source>
</reference>
<organism evidence="2 3">
    <name type="scientific">Tursiops truncatus</name>
    <name type="common">Atlantic bottle-nosed dolphin</name>
    <name type="synonym">Delphinus truncatus</name>
    <dbReference type="NCBI Taxonomy" id="9739"/>
    <lineage>
        <taxon>Eukaryota</taxon>
        <taxon>Metazoa</taxon>
        <taxon>Chordata</taxon>
        <taxon>Craniata</taxon>
        <taxon>Vertebrata</taxon>
        <taxon>Euteleostomi</taxon>
        <taxon>Mammalia</taxon>
        <taxon>Eutheria</taxon>
        <taxon>Laurasiatheria</taxon>
        <taxon>Artiodactyla</taxon>
        <taxon>Whippomorpha</taxon>
        <taxon>Cetacea</taxon>
        <taxon>Odontoceti</taxon>
        <taxon>Delphinidae</taxon>
        <taxon>Tursiops</taxon>
    </lineage>
</organism>
<dbReference type="Gene3D" id="1.20.1070.10">
    <property type="entry name" value="Rhodopsin 7-helix transmembrane proteins"/>
    <property type="match status" value="1"/>
</dbReference>
<dbReference type="PANTHER" id="PTHR46061:SF5">
    <property type="entry name" value="THYROTROPIN-RELEASING HORMONE RECEPTOR"/>
    <property type="match status" value="1"/>
</dbReference>
<dbReference type="GO" id="GO:0007200">
    <property type="term" value="P:phospholipase C-activating G protein-coupled receptor signaling pathway"/>
    <property type="evidence" value="ECO:0007669"/>
    <property type="project" value="TreeGrafter"/>
</dbReference>
<keyword evidence="2" id="KW-1185">Reference proteome</keyword>
<feature type="region of interest" description="Disordered" evidence="1">
    <location>
        <begin position="122"/>
        <end position="145"/>
    </location>
</feature>
<dbReference type="GO" id="GO:0016020">
    <property type="term" value="C:membrane"/>
    <property type="evidence" value="ECO:0007669"/>
    <property type="project" value="InterPro"/>
</dbReference>
<dbReference type="AlphaFoldDB" id="A0A6J3QDI8"/>
<dbReference type="RefSeq" id="XP_033700431.1">
    <property type="nucleotide sequence ID" value="XM_033844540.1"/>
</dbReference>